<evidence type="ECO:0000256" key="4">
    <source>
        <dbReference type="ARBA" id="ARBA00012483"/>
    </source>
</evidence>
<accession>A0ABV0Q9U4</accession>
<proteinExistence type="predicted"/>
<evidence type="ECO:0000313" key="7">
    <source>
        <dbReference type="Proteomes" id="UP001434883"/>
    </source>
</evidence>
<comment type="caution">
    <text evidence="6">The sequence shown here is derived from an EMBL/GenBank/DDBJ whole genome shotgun (WGS) entry which is preliminary data.</text>
</comment>
<name>A0ABV0Q9U4_9TELE</name>
<comment type="catalytic activity">
    <reaction evidence="1">
        <text>S-ubiquitinyl-[E2 ubiquitin-conjugating enzyme]-L-cysteine + [acceptor protein]-L-lysine = [E2 ubiquitin-conjugating enzyme]-L-cysteine + N(6)-ubiquitinyl-[acceptor protein]-L-lysine.</text>
        <dbReference type="EC" id="2.3.2.27"/>
    </reaction>
</comment>
<dbReference type="PANTHER" id="PTHR46065">
    <property type="entry name" value="E3 UBIQUITIN-PROTEIN LIGASE MARCH 2/3 FAMILY MEMBER"/>
    <property type="match status" value="1"/>
</dbReference>
<sequence>LYLAILAETGGFYSAFPNQILPSDPYYPSWGGYSTYGRRLYPLWLKDPGPRSEKRTLLCDMACFLLITPLAAISGWLCLRGAQDHLQLKSRLEAVSFRYHCQLYSEWRRTNQKVRLLMPDMKGAHTTQRSVPTKSTKKMTDETIV</sequence>
<feature type="region of interest" description="Disordered" evidence="5">
    <location>
        <begin position="125"/>
        <end position="145"/>
    </location>
</feature>
<evidence type="ECO:0000313" key="6">
    <source>
        <dbReference type="EMBL" id="MEQ2192297.1"/>
    </source>
</evidence>
<evidence type="ECO:0000256" key="2">
    <source>
        <dbReference type="ARBA" id="ARBA00004127"/>
    </source>
</evidence>
<gene>
    <name evidence="6" type="primary">MARCHF2</name>
    <name evidence="6" type="ORF">XENOCAPTIV_009707</name>
</gene>
<organism evidence="6 7">
    <name type="scientific">Xenoophorus captivus</name>
    <dbReference type="NCBI Taxonomy" id="1517983"/>
    <lineage>
        <taxon>Eukaryota</taxon>
        <taxon>Metazoa</taxon>
        <taxon>Chordata</taxon>
        <taxon>Craniata</taxon>
        <taxon>Vertebrata</taxon>
        <taxon>Euteleostomi</taxon>
        <taxon>Actinopterygii</taxon>
        <taxon>Neopterygii</taxon>
        <taxon>Teleostei</taxon>
        <taxon>Neoteleostei</taxon>
        <taxon>Acanthomorphata</taxon>
        <taxon>Ovalentaria</taxon>
        <taxon>Atherinomorphae</taxon>
        <taxon>Cyprinodontiformes</taxon>
        <taxon>Goodeidae</taxon>
        <taxon>Xenoophorus</taxon>
    </lineage>
</organism>
<reference evidence="6 7" key="1">
    <citation type="submission" date="2021-06" db="EMBL/GenBank/DDBJ databases">
        <authorList>
            <person name="Palmer J.M."/>
        </authorList>
    </citation>
    <scope>NUCLEOTIDE SEQUENCE [LARGE SCALE GENOMIC DNA]</scope>
    <source>
        <strain evidence="6 7">XC_2019</strain>
        <tissue evidence="6">Muscle</tissue>
    </source>
</reference>
<dbReference type="EMBL" id="JAHRIN010002168">
    <property type="protein sequence ID" value="MEQ2192297.1"/>
    <property type="molecule type" value="Genomic_DNA"/>
</dbReference>
<evidence type="ECO:0000256" key="1">
    <source>
        <dbReference type="ARBA" id="ARBA00000900"/>
    </source>
</evidence>
<dbReference type="Proteomes" id="UP001434883">
    <property type="component" value="Unassembled WGS sequence"/>
</dbReference>
<protein>
    <recommendedName>
        <fullName evidence="4">RING-type E3 ubiquitin transferase</fullName>
        <ecNumber evidence="4">2.3.2.27</ecNumber>
    </recommendedName>
</protein>
<comment type="pathway">
    <text evidence="3">Protein modification; protein ubiquitination.</text>
</comment>
<feature type="non-terminal residue" evidence="6">
    <location>
        <position position="1"/>
    </location>
</feature>
<comment type="subcellular location">
    <subcellularLocation>
        <location evidence="2">Endomembrane system</location>
        <topology evidence="2">Multi-pass membrane protein</topology>
    </subcellularLocation>
</comment>
<evidence type="ECO:0000256" key="5">
    <source>
        <dbReference type="SAM" id="MobiDB-lite"/>
    </source>
</evidence>
<dbReference type="EC" id="2.3.2.27" evidence="4"/>
<evidence type="ECO:0000256" key="3">
    <source>
        <dbReference type="ARBA" id="ARBA00004906"/>
    </source>
</evidence>
<keyword evidence="7" id="KW-1185">Reference proteome</keyword>
<feature type="compositionally biased region" description="Polar residues" evidence="5">
    <location>
        <begin position="125"/>
        <end position="134"/>
    </location>
</feature>
<dbReference type="PANTHER" id="PTHR46065:SF4">
    <property type="entry name" value="E3 UBIQUITIN-PROTEIN LIGASE MARCHF2"/>
    <property type="match status" value="1"/>
</dbReference>